<dbReference type="Proteomes" id="UP000217790">
    <property type="component" value="Unassembled WGS sequence"/>
</dbReference>
<protein>
    <submittedName>
        <fullName evidence="1">Uncharacterized protein</fullName>
    </submittedName>
</protein>
<organism evidence="1 2">
    <name type="scientific">Armillaria gallica</name>
    <name type="common">Bulbous honey fungus</name>
    <name type="synonym">Armillaria bulbosa</name>
    <dbReference type="NCBI Taxonomy" id="47427"/>
    <lineage>
        <taxon>Eukaryota</taxon>
        <taxon>Fungi</taxon>
        <taxon>Dikarya</taxon>
        <taxon>Basidiomycota</taxon>
        <taxon>Agaricomycotina</taxon>
        <taxon>Agaricomycetes</taxon>
        <taxon>Agaricomycetidae</taxon>
        <taxon>Agaricales</taxon>
        <taxon>Marasmiineae</taxon>
        <taxon>Physalacriaceae</taxon>
        <taxon>Armillaria</taxon>
    </lineage>
</organism>
<dbReference type="EMBL" id="KZ293648">
    <property type="protein sequence ID" value="PBK98418.1"/>
    <property type="molecule type" value="Genomic_DNA"/>
</dbReference>
<keyword evidence="2" id="KW-1185">Reference proteome</keyword>
<gene>
    <name evidence="1" type="ORF">ARMGADRAFT_1075264</name>
</gene>
<name>A0A2H3E5J4_ARMGA</name>
<evidence type="ECO:0000313" key="1">
    <source>
        <dbReference type="EMBL" id="PBK98418.1"/>
    </source>
</evidence>
<dbReference type="AlphaFoldDB" id="A0A2H3E5J4"/>
<accession>A0A2H3E5J4</accession>
<dbReference type="InParanoid" id="A0A2H3E5J4"/>
<sequence>MTQNKGKQGTGKQSVPCSSLSDSTDVLAALLGGLSLMQANTIVMAMLTATNQDVCDNDSQDVKPLMSLLNASTPAATLVTPGGVRTSAPTLPMPIVPPPPHLPPDIVTPVASAPAVAAVPPAPVPGQPLPFGWAFYVTPPILEGPFYVVIQGHHVSIFSGWGNISL</sequence>
<evidence type="ECO:0000313" key="2">
    <source>
        <dbReference type="Proteomes" id="UP000217790"/>
    </source>
</evidence>
<reference evidence="2" key="1">
    <citation type="journal article" date="2017" name="Nat. Ecol. Evol.">
        <title>Genome expansion and lineage-specific genetic innovations in the forest pathogenic fungi Armillaria.</title>
        <authorList>
            <person name="Sipos G."/>
            <person name="Prasanna A.N."/>
            <person name="Walter M.C."/>
            <person name="O'Connor E."/>
            <person name="Balint B."/>
            <person name="Krizsan K."/>
            <person name="Kiss B."/>
            <person name="Hess J."/>
            <person name="Varga T."/>
            <person name="Slot J."/>
            <person name="Riley R."/>
            <person name="Boka B."/>
            <person name="Rigling D."/>
            <person name="Barry K."/>
            <person name="Lee J."/>
            <person name="Mihaltcheva S."/>
            <person name="LaButti K."/>
            <person name="Lipzen A."/>
            <person name="Waldron R."/>
            <person name="Moloney N.M."/>
            <person name="Sperisen C."/>
            <person name="Kredics L."/>
            <person name="Vagvoelgyi C."/>
            <person name="Patrignani A."/>
            <person name="Fitzpatrick D."/>
            <person name="Nagy I."/>
            <person name="Doyle S."/>
            <person name="Anderson J.B."/>
            <person name="Grigoriev I.V."/>
            <person name="Gueldener U."/>
            <person name="Muensterkoetter M."/>
            <person name="Nagy L.G."/>
        </authorList>
    </citation>
    <scope>NUCLEOTIDE SEQUENCE [LARGE SCALE GENOMIC DNA]</scope>
    <source>
        <strain evidence="2">Ar21-2</strain>
    </source>
</reference>
<proteinExistence type="predicted"/>
<dbReference type="OrthoDB" id="10637028at2759"/>